<dbReference type="SMART" id="SM00861">
    <property type="entry name" value="Transket_pyr"/>
    <property type="match status" value="1"/>
</dbReference>
<organism evidence="5 6">
    <name type="scientific">Candidatus Chryseopegocella kryptomonas</name>
    <dbReference type="NCBI Taxonomy" id="1633643"/>
    <lineage>
        <taxon>Bacteria</taxon>
        <taxon>Pseudomonadati</taxon>
        <taxon>Candidatus Kryptoniota</taxon>
        <taxon>Candidatus Chryseopegocella</taxon>
    </lineage>
</organism>
<dbReference type="Pfam" id="PF02780">
    <property type="entry name" value="Transketolase_C"/>
    <property type="match status" value="1"/>
</dbReference>
<dbReference type="Gene3D" id="3.40.50.970">
    <property type="match status" value="1"/>
</dbReference>
<keyword evidence="6" id="KW-1185">Reference proteome</keyword>
<dbReference type="CDD" id="cd07033">
    <property type="entry name" value="TPP_PYR_DXS_TK_like"/>
    <property type="match status" value="1"/>
</dbReference>
<evidence type="ECO:0000259" key="4">
    <source>
        <dbReference type="SMART" id="SM00861"/>
    </source>
</evidence>
<evidence type="ECO:0000256" key="3">
    <source>
        <dbReference type="ARBA" id="ARBA00023052"/>
    </source>
</evidence>
<protein>
    <submittedName>
        <fullName evidence="5">Transketolase</fullName>
    </submittedName>
</protein>
<reference evidence="6" key="1">
    <citation type="submission" date="2015-11" db="EMBL/GenBank/DDBJ databases">
        <authorList>
            <person name="Varghese N."/>
        </authorList>
    </citation>
    <scope>NUCLEOTIDE SEQUENCE [LARGE SCALE GENOMIC DNA]</scope>
    <source>
        <strain evidence="6">JGI-23</strain>
    </source>
</reference>
<gene>
    <name evidence="5" type="ORF">JGI23_00200</name>
</gene>
<name>A0A0P1MN51_9BACT</name>
<dbReference type="Proteomes" id="UP000199197">
    <property type="component" value="Unassembled WGS sequence"/>
</dbReference>
<dbReference type="OrthoDB" id="8732661at2"/>
<keyword evidence="3" id="KW-0786">Thiamine pyrophosphate</keyword>
<feature type="domain" description="Transketolase-like pyrimidine-binding" evidence="4">
    <location>
        <begin position="4"/>
        <end position="169"/>
    </location>
</feature>
<accession>A0A0P1MN51</accession>
<evidence type="ECO:0000313" key="5">
    <source>
        <dbReference type="EMBL" id="CUS96887.1"/>
    </source>
</evidence>
<proteinExistence type="inferred from homology"/>
<dbReference type="RefSeq" id="WP_092347087.1">
    <property type="nucleotide sequence ID" value="NZ_CZVW01000002.1"/>
</dbReference>
<dbReference type="SUPFAM" id="SSF52518">
    <property type="entry name" value="Thiamin diphosphate-binding fold (THDP-binding)"/>
    <property type="match status" value="1"/>
</dbReference>
<dbReference type="InterPro" id="IPR009014">
    <property type="entry name" value="Transketo_C/PFOR_II"/>
</dbReference>
<evidence type="ECO:0000313" key="6">
    <source>
        <dbReference type="Proteomes" id="UP000199197"/>
    </source>
</evidence>
<evidence type="ECO:0000256" key="2">
    <source>
        <dbReference type="ARBA" id="ARBA00007131"/>
    </source>
</evidence>
<dbReference type="SUPFAM" id="SSF52922">
    <property type="entry name" value="TK C-terminal domain-like"/>
    <property type="match status" value="1"/>
</dbReference>
<comment type="similarity">
    <text evidence="2">Belongs to the transketolase family.</text>
</comment>
<dbReference type="EMBL" id="CZVW01000002">
    <property type="protein sequence ID" value="CUS96887.1"/>
    <property type="molecule type" value="Genomic_DNA"/>
</dbReference>
<dbReference type="Pfam" id="PF02779">
    <property type="entry name" value="Transket_pyr"/>
    <property type="match status" value="1"/>
</dbReference>
<dbReference type="AlphaFoldDB" id="A0A0P1MN51"/>
<dbReference type="InterPro" id="IPR029061">
    <property type="entry name" value="THDP-binding"/>
</dbReference>
<dbReference type="InterPro" id="IPR033248">
    <property type="entry name" value="Transketolase_C"/>
</dbReference>
<dbReference type="PANTHER" id="PTHR43825">
    <property type="entry name" value="PYRUVATE DEHYDROGENASE E1 COMPONENT"/>
    <property type="match status" value="1"/>
</dbReference>
<dbReference type="InterPro" id="IPR005475">
    <property type="entry name" value="Transketolase-like_Pyr-bd"/>
</dbReference>
<dbReference type="InterPro" id="IPR051157">
    <property type="entry name" value="PDH/Transketolase"/>
</dbReference>
<sequence length="307" mass="33297">MPAKATRVSFGEALEELGEKIPDIVVLDADLSKSTMSIKFAKKFPERFFEMGIAEQNMIGTAAGLALAGKIPFACSFACFLIGRYETIRMSVAYTNANVKLVGTHAGIGIGEDGYSQMGLEDIALMRALPNVSVVQPCDDIETKQAVEYIATHEGPVFLRLTRQALEDVNPPDYKFNFGKGVVLKDGKDVTIFATGGVVFNSLLAAEELEKDGISARVVNIHTIKPIDEELVIKCAIETGRIVTVEDHNIVGGLGSAVMEVLSENYPVKVKRIGIKKFGESGSPKALYEKYGLDAKSIAKTVREFLK</sequence>
<dbReference type="Gene3D" id="3.40.50.920">
    <property type="match status" value="1"/>
</dbReference>
<dbReference type="PANTHER" id="PTHR43825:SF1">
    <property type="entry name" value="TRANSKETOLASE-LIKE PYRIMIDINE-BINDING DOMAIN-CONTAINING PROTEIN"/>
    <property type="match status" value="1"/>
</dbReference>
<evidence type="ECO:0000256" key="1">
    <source>
        <dbReference type="ARBA" id="ARBA00001964"/>
    </source>
</evidence>
<comment type="cofactor">
    <cofactor evidence="1">
        <name>thiamine diphosphate</name>
        <dbReference type="ChEBI" id="CHEBI:58937"/>
    </cofactor>
</comment>
<dbReference type="FunFam" id="3.40.50.970:FF:000129">
    <property type="entry name" value="Transketolase"/>
    <property type="match status" value="1"/>
</dbReference>